<evidence type="ECO:0000313" key="2">
    <source>
        <dbReference type="WBParaSite" id="PS1159_v2.g18066.t1"/>
    </source>
</evidence>
<sequence>MKNYNSLLFIFIILLCNICYCIGNNENCPNRCACALLTVVCTGQALTSIPLNIPPGTIRLDLQQNQISNIYKDDFKNLSSLKYLDLSNNALQTIEEDAFADLINLERIRLNKNKLKQLPDYLFHRMQKLNRL</sequence>
<evidence type="ECO:0000313" key="1">
    <source>
        <dbReference type="Proteomes" id="UP000887580"/>
    </source>
</evidence>
<organism evidence="1 2">
    <name type="scientific">Panagrolaimus sp. PS1159</name>
    <dbReference type="NCBI Taxonomy" id="55785"/>
    <lineage>
        <taxon>Eukaryota</taxon>
        <taxon>Metazoa</taxon>
        <taxon>Ecdysozoa</taxon>
        <taxon>Nematoda</taxon>
        <taxon>Chromadorea</taxon>
        <taxon>Rhabditida</taxon>
        <taxon>Tylenchina</taxon>
        <taxon>Panagrolaimomorpha</taxon>
        <taxon>Panagrolaimoidea</taxon>
        <taxon>Panagrolaimidae</taxon>
        <taxon>Panagrolaimus</taxon>
    </lineage>
</organism>
<accession>A0AC35FJ18</accession>
<dbReference type="Proteomes" id="UP000887580">
    <property type="component" value="Unplaced"/>
</dbReference>
<protein>
    <submittedName>
        <fullName evidence="2">LRRNT domain-containing protein</fullName>
    </submittedName>
</protein>
<proteinExistence type="predicted"/>
<name>A0AC35FJ18_9BILA</name>
<dbReference type="WBParaSite" id="PS1159_v2.g18066.t1">
    <property type="protein sequence ID" value="PS1159_v2.g18066.t1"/>
    <property type="gene ID" value="PS1159_v2.g18066"/>
</dbReference>
<reference evidence="2" key="1">
    <citation type="submission" date="2022-11" db="UniProtKB">
        <authorList>
            <consortium name="WormBaseParasite"/>
        </authorList>
    </citation>
    <scope>IDENTIFICATION</scope>
</reference>